<sequence length="259" mass="29772">MKTEFRSAPHERVDLCCDYYRLTDYQSFDEVLAFYEQQRAAEPDHQWLLTLDDLAQADYTSCHACLSHDLDDVRTLSTALDLSHLPATRFEDGKHVGYVTLPAEMIIRQTNFQQRLAETSFEQVIERNIGFTTDYEVDFLRANQQPLSVIDDVILLIKVPVSEPLEALLGLPNGYFSSDLSPMESYRLAERLQRDFGYRLLGVGASYLGFYQTRALTGADVTQLLMLMQQVYRDITPEQLQQVEQVVTHQPLLLLSYTE</sequence>
<dbReference type="EMBL" id="JAKOGG010000002">
    <property type="protein sequence ID" value="MCS4555713.1"/>
    <property type="molecule type" value="Genomic_DNA"/>
</dbReference>
<comment type="caution">
    <text evidence="1">The sequence shown here is derived from an EMBL/GenBank/DDBJ whole genome shotgun (WGS) entry which is preliminary data.</text>
</comment>
<evidence type="ECO:0000313" key="2">
    <source>
        <dbReference type="Proteomes" id="UP001201549"/>
    </source>
</evidence>
<accession>A0ABT2FHI2</accession>
<organism evidence="1 2">
    <name type="scientific">Shewanella electrica</name>
    <dbReference type="NCBI Taxonomy" id="515560"/>
    <lineage>
        <taxon>Bacteria</taxon>
        <taxon>Pseudomonadati</taxon>
        <taxon>Pseudomonadota</taxon>
        <taxon>Gammaproteobacteria</taxon>
        <taxon>Alteromonadales</taxon>
        <taxon>Shewanellaceae</taxon>
        <taxon>Shewanella</taxon>
    </lineage>
</organism>
<reference evidence="2" key="2">
    <citation type="submission" date="2023-07" db="EMBL/GenBank/DDBJ databases">
        <title>Shewanella mangrovi sp. nov., an acetaldehyde- degrading bacterium isolated from mangrove sediment.</title>
        <authorList>
            <person name="Liu Y."/>
        </authorList>
    </citation>
    <scope>NUCLEOTIDE SEQUENCE [LARGE SCALE GENOMIC DNA]</scope>
    <source>
        <strain evidence="2">C32</strain>
    </source>
</reference>
<reference evidence="1 2" key="1">
    <citation type="submission" date="2022-02" db="EMBL/GenBank/DDBJ databases">
        <authorList>
            <person name="Zhuang L."/>
        </authorList>
    </citation>
    <scope>NUCLEOTIDE SEQUENCE [LARGE SCALE GENOMIC DNA]</scope>
    <source>
        <strain evidence="1 2">C32</strain>
    </source>
</reference>
<dbReference type="Proteomes" id="UP001201549">
    <property type="component" value="Unassembled WGS sequence"/>
</dbReference>
<dbReference type="RefSeq" id="WP_238895104.1">
    <property type="nucleotide sequence ID" value="NZ_JAKOGG010000002.1"/>
</dbReference>
<gene>
    <name evidence="1" type="ORF">L9G74_04625</name>
</gene>
<evidence type="ECO:0000313" key="1">
    <source>
        <dbReference type="EMBL" id="MCS4555713.1"/>
    </source>
</evidence>
<protein>
    <submittedName>
        <fullName evidence="1">Uncharacterized protein</fullName>
    </submittedName>
</protein>
<keyword evidence="2" id="KW-1185">Reference proteome</keyword>
<name>A0ABT2FHI2_9GAMM</name>
<proteinExistence type="predicted"/>